<gene>
    <name evidence="2" type="ORF">D5R93_07310</name>
</gene>
<feature type="region of interest" description="Disordered" evidence="1">
    <location>
        <begin position="218"/>
        <end position="258"/>
    </location>
</feature>
<feature type="compositionally biased region" description="Low complexity" evidence="1">
    <location>
        <begin position="39"/>
        <end position="48"/>
    </location>
</feature>
<feature type="region of interest" description="Disordered" evidence="1">
    <location>
        <begin position="1"/>
        <end position="72"/>
    </location>
</feature>
<reference evidence="2 3" key="1">
    <citation type="submission" date="2018-09" db="EMBL/GenBank/DDBJ databases">
        <authorList>
            <person name="Li J."/>
        </authorList>
    </citation>
    <scope>NUCLEOTIDE SEQUENCE [LARGE SCALE GENOMIC DNA]</scope>
    <source>
        <strain evidence="2 3">2129</strain>
    </source>
</reference>
<feature type="compositionally biased region" description="Low complexity" evidence="1">
    <location>
        <begin position="227"/>
        <end position="237"/>
    </location>
</feature>
<keyword evidence="3" id="KW-1185">Reference proteome</keyword>
<dbReference type="RefSeq" id="WP_119835155.1">
    <property type="nucleotide sequence ID" value="NZ_CP032514.1"/>
</dbReference>
<evidence type="ECO:0000313" key="3">
    <source>
        <dbReference type="Proteomes" id="UP000273001"/>
    </source>
</evidence>
<dbReference type="Pfam" id="PF12502">
    <property type="entry name" value="DUF3710"/>
    <property type="match status" value="1"/>
</dbReference>
<organism evidence="2 3">
    <name type="scientific">Actinomyces lilanjuaniae</name>
    <dbReference type="NCBI Taxonomy" id="2321394"/>
    <lineage>
        <taxon>Bacteria</taxon>
        <taxon>Bacillati</taxon>
        <taxon>Actinomycetota</taxon>
        <taxon>Actinomycetes</taxon>
        <taxon>Actinomycetales</taxon>
        <taxon>Actinomycetaceae</taxon>
        <taxon>Actinomyces</taxon>
    </lineage>
</organism>
<evidence type="ECO:0000313" key="2">
    <source>
        <dbReference type="EMBL" id="AYD89879.1"/>
    </source>
</evidence>
<dbReference type="InterPro" id="IPR022183">
    <property type="entry name" value="DUF3710"/>
</dbReference>
<proteinExistence type="predicted"/>
<dbReference type="Proteomes" id="UP000273001">
    <property type="component" value="Chromosome"/>
</dbReference>
<sequence length="258" mass="27183">MGLFSRRREDRRDHDSRRAGDDSKASTRQASRPSGQVDPAAARTAAPAEGDSASSSTQGPWDAANLPKEQEEVTRVDLGALRVPAVDGMQVRLEQAPGGVLTAAVLALGGSSLELRAFAAPKSSGVWDELRADIAQSLSGAGARYQEVEGDYGTEVLAQIPMRAPDGATSMGTVRFIGVDGPRWFLRAVLQGPAASSTDPSEELREVLRRTVVVRDEQARPPREVLPLHAPGAAAAPEAEELPGLDPLAPGPTVAEVR</sequence>
<feature type="compositionally biased region" description="Basic and acidic residues" evidence="1">
    <location>
        <begin position="1"/>
        <end position="25"/>
    </location>
</feature>
<name>A0ABM6Z4M9_9ACTO</name>
<protein>
    <submittedName>
        <fullName evidence="2">DUF3710 domain-containing protein</fullName>
    </submittedName>
</protein>
<accession>A0ABM6Z4M9</accession>
<evidence type="ECO:0000256" key="1">
    <source>
        <dbReference type="SAM" id="MobiDB-lite"/>
    </source>
</evidence>
<dbReference type="EMBL" id="CP032514">
    <property type="protein sequence ID" value="AYD89879.1"/>
    <property type="molecule type" value="Genomic_DNA"/>
</dbReference>